<dbReference type="PROSITE" id="PS50005">
    <property type="entry name" value="TPR"/>
    <property type="match status" value="2"/>
</dbReference>
<feature type="repeat" description="TPR" evidence="1">
    <location>
        <begin position="249"/>
        <end position="282"/>
    </location>
</feature>
<reference evidence="3 4" key="1">
    <citation type="submission" date="2024-10" db="EMBL/GenBank/DDBJ databases">
        <authorList>
            <person name="Ratan Roy A."/>
            <person name="Morales Sandoval P.H."/>
            <person name="De Los Santos Villalobos S."/>
            <person name="Chakraborty S."/>
            <person name="Mukherjee J."/>
        </authorList>
    </citation>
    <scope>NUCLEOTIDE SEQUENCE [LARGE SCALE GENOMIC DNA]</scope>
    <source>
        <strain evidence="3 4">S1</strain>
    </source>
</reference>
<keyword evidence="2" id="KW-0732">Signal</keyword>
<dbReference type="Pfam" id="PF13424">
    <property type="entry name" value="TPR_12"/>
    <property type="match status" value="1"/>
</dbReference>
<dbReference type="SUPFAM" id="SSF48452">
    <property type="entry name" value="TPR-like"/>
    <property type="match status" value="1"/>
</dbReference>
<dbReference type="InterPro" id="IPR048173">
    <property type="entry name" value="Sll0314-like"/>
</dbReference>
<dbReference type="NCBIfam" id="NF041522">
    <property type="entry name" value="TPR_sll0314"/>
    <property type="match status" value="1"/>
</dbReference>
<gene>
    <name evidence="3" type="ORF">ACFVKH_10470</name>
</gene>
<dbReference type="EMBL" id="JBHZOL010000071">
    <property type="protein sequence ID" value="MFE4106701.1"/>
    <property type="molecule type" value="Genomic_DNA"/>
</dbReference>
<dbReference type="SMART" id="SM00028">
    <property type="entry name" value="TPR"/>
    <property type="match status" value="2"/>
</dbReference>
<keyword evidence="4" id="KW-1185">Reference proteome</keyword>
<evidence type="ECO:0000256" key="1">
    <source>
        <dbReference type="PROSITE-ProRule" id="PRU00339"/>
    </source>
</evidence>
<keyword evidence="1" id="KW-0802">TPR repeat</keyword>
<dbReference type="InterPro" id="IPR011990">
    <property type="entry name" value="TPR-like_helical_dom_sf"/>
</dbReference>
<sequence length="316" mass="34823">MKPITCFQVSHSRVFKGVSRFITSAATIALIGLASGSAFAADPFRSEDPHNIGDQTEAAFYAFFRDGDYVEARQYLMAAEETEAAEPMVQAMLASLAYLDGDLDELAARAEQTQTAANALIAVDPLRGHLYAAVGTFLEGAHLLKTEGTVRSMPTVLSMLQQVFNHLDQAERISRTDPELNLVKGYMDLLLAVNLPFANPQQAIERLESYGYPPYLTQRGLAIAYRDLKQYDEALTAINKALEVAANNPELLGLQGQIYARLGQREESLASYEKALTYRQQLPEQIALQLQYEHCKVADVIPNSECSTQFAAGSFE</sequence>
<protein>
    <submittedName>
        <fullName evidence="3">Sll0314/Alr1548 family TPR repeat-containing protein</fullName>
    </submittedName>
</protein>
<feature type="chain" id="PRO_5045852148" evidence="2">
    <location>
        <begin position="41"/>
        <end position="316"/>
    </location>
</feature>
<proteinExistence type="predicted"/>
<feature type="repeat" description="TPR" evidence="1">
    <location>
        <begin position="215"/>
        <end position="248"/>
    </location>
</feature>
<evidence type="ECO:0000313" key="3">
    <source>
        <dbReference type="EMBL" id="MFE4106701.1"/>
    </source>
</evidence>
<evidence type="ECO:0000256" key="2">
    <source>
        <dbReference type="SAM" id="SignalP"/>
    </source>
</evidence>
<dbReference type="Gene3D" id="1.25.40.10">
    <property type="entry name" value="Tetratricopeptide repeat domain"/>
    <property type="match status" value="1"/>
</dbReference>
<evidence type="ECO:0000313" key="4">
    <source>
        <dbReference type="Proteomes" id="UP001600165"/>
    </source>
</evidence>
<comment type="caution">
    <text evidence="3">The sequence shown here is derived from an EMBL/GenBank/DDBJ whole genome shotgun (WGS) entry which is preliminary data.</text>
</comment>
<dbReference type="Proteomes" id="UP001600165">
    <property type="component" value="Unassembled WGS sequence"/>
</dbReference>
<organism evidence="3 4">
    <name type="scientific">Almyronema epifaneia S1</name>
    <dbReference type="NCBI Taxonomy" id="2991925"/>
    <lineage>
        <taxon>Bacteria</taxon>
        <taxon>Bacillati</taxon>
        <taxon>Cyanobacteriota</taxon>
        <taxon>Cyanophyceae</taxon>
        <taxon>Nodosilineales</taxon>
        <taxon>Nodosilineaceae</taxon>
        <taxon>Almyronema</taxon>
        <taxon>Almyronema epifaneia</taxon>
    </lineage>
</organism>
<dbReference type="InterPro" id="IPR019734">
    <property type="entry name" value="TPR_rpt"/>
</dbReference>
<name>A0ABW6IEU4_9CYAN</name>
<dbReference type="RefSeq" id="WP_377964713.1">
    <property type="nucleotide sequence ID" value="NZ_JBHZOL010000071.1"/>
</dbReference>
<feature type="signal peptide" evidence="2">
    <location>
        <begin position="1"/>
        <end position="40"/>
    </location>
</feature>
<accession>A0ABW6IEU4</accession>